<name>A0A540LZ68_MALBA</name>
<dbReference type="InterPro" id="IPR046960">
    <property type="entry name" value="PPR_At4g14850-like_plant"/>
</dbReference>
<dbReference type="Proteomes" id="UP000315295">
    <property type="component" value="Unassembled WGS sequence"/>
</dbReference>
<dbReference type="InterPro" id="IPR046849">
    <property type="entry name" value="E2_motif"/>
</dbReference>
<dbReference type="EMBL" id="VIEB01000409">
    <property type="protein sequence ID" value="TQD91783.1"/>
    <property type="molecule type" value="Genomic_DNA"/>
</dbReference>
<organism evidence="1 2">
    <name type="scientific">Malus baccata</name>
    <name type="common">Siberian crab apple</name>
    <name type="synonym">Pyrus baccata</name>
    <dbReference type="NCBI Taxonomy" id="106549"/>
    <lineage>
        <taxon>Eukaryota</taxon>
        <taxon>Viridiplantae</taxon>
        <taxon>Streptophyta</taxon>
        <taxon>Embryophyta</taxon>
        <taxon>Tracheophyta</taxon>
        <taxon>Spermatophyta</taxon>
        <taxon>Magnoliopsida</taxon>
        <taxon>eudicotyledons</taxon>
        <taxon>Gunneridae</taxon>
        <taxon>Pentapetalae</taxon>
        <taxon>rosids</taxon>
        <taxon>fabids</taxon>
        <taxon>Rosales</taxon>
        <taxon>Rosaceae</taxon>
        <taxon>Amygdaloideae</taxon>
        <taxon>Maleae</taxon>
        <taxon>Malus</taxon>
    </lineage>
</organism>
<dbReference type="GO" id="GO:0009451">
    <property type="term" value="P:RNA modification"/>
    <property type="evidence" value="ECO:0007669"/>
    <property type="project" value="InterPro"/>
</dbReference>
<keyword evidence="2" id="KW-1185">Reference proteome</keyword>
<reference evidence="1 2" key="1">
    <citation type="journal article" date="2019" name="G3 (Bethesda)">
        <title>Sequencing of a Wild Apple (Malus baccata) Genome Unravels the Differences Between Cultivated and Wild Apple Species Regarding Disease Resistance and Cold Tolerance.</title>
        <authorList>
            <person name="Chen X."/>
        </authorList>
    </citation>
    <scope>NUCLEOTIDE SEQUENCE [LARGE SCALE GENOMIC DNA]</scope>
    <source>
        <strain evidence="2">cv. Shandingzi</strain>
        <tissue evidence="1">Leaves</tissue>
    </source>
</reference>
<accession>A0A540LZ68</accession>
<sequence length="144" mass="16393">MLKEAEELIESMLMIPDVATWGALLGACTKHGDHDRSERIGRKLIELEPDHDGFHVLLSDICASKDGVVHEFLAGDKKHLRIKEIDATLDEIAKRLKKEGYAADTDENWKYYNQEMKNSSRAVGQKDQLGVRETHLNEMIRACF</sequence>
<comment type="caution">
    <text evidence="1">The sequence shown here is derived from an EMBL/GenBank/DDBJ whole genome shotgun (WGS) entry which is preliminary data.</text>
</comment>
<dbReference type="Pfam" id="PF20430">
    <property type="entry name" value="Eplus_motif"/>
    <property type="match status" value="1"/>
</dbReference>
<dbReference type="GO" id="GO:0003723">
    <property type="term" value="F:RNA binding"/>
    <property type="evidence" value="ECO:0007669"/>
    <property type="project" value="InterPro"/>
</dbReference>
<dbReference type="Gene3D" id="1.25.40.10">
    <property type="entry name" value="Tetratricopeptide repeat domain"/>
    <property type="match status" value="1"/>
</dbReference>
<dbReference type="STRING" id="106549.A0A540LZ68"/>
<dbReference type="AlphaFoldDB" id="A0A540LZ68"/>
<dbReference type="PANTHER" id="PTHR47926:SF436">
    <property type="entry name" value="PENTATRICOPEPTIDE REPEAT-CONTAINING PROTEIN ELI1, CHLOROPLASTIC-LIKE ISOFORM X2"/>
    <property type="match status" value="1"/>
</dbReference>
<gene>
    <name evidence="1" type="ORF">C1H46_022625</name>
</gene>
<dbReference type="PROSITE" id="PS51257">
    <property type="entry name" value="PROKAR_LIPOPROTEIN"/>
    <property type="match status" value="1"/>
</dbReference>
<dbReference type="InterPro" id="IPR011990">
    <property type="entry name" value="TPR-like_helical_dom_sf"/>
</dbReference>
<dbReference type="PANTHER" id="PTHR47926">
    <property type="entry name" value="PENTATRICOPEPTIDE REPEAT-CONTAINING PROTEIN"/>
    <property type="match status" value="1"/>
</dbReference>
<protein>
    <recommendedName>
        <fullName evidence="3">DYW domain-containing protein</fullName>
    </recommendedName>
</protein>
<evidence type="ECO:0008006" key="3">
    <source>
        <dbReference type="Google" id="ProtNLM"/>
    </source>
</evidence>
<proteinExistence type="predicted"/>
<evidence type="ECO:0000313" key="1">
    <source>
        <dbReference type="EMBL" id="TQD91783.1"/>
    </source>
</evidence>
<evidence type="ECO:0000313" key="2">
    <source>
        <dbReference type="Proteomes" id="UP000315295"/>
    </source>
</evidence>